<protein>
    <submittedName>
        <fullName evidence="6">Immune-associated nucleotide-binding protein 6</fullName>
    </submittedName>
</protein>
<dbReference type="InterPro" id="IPR045058">
    <property type="entry name" value="GIMA/IAN/Toc"/>
</dbReference>
<comment type="similarity">
    <text evidence="1">Belongs to the TRAFAC class TrmE-Era-EngA-EngB-Septin-like GTPase superfamily. AIG1/Toc34/Toc159-like paraseptin GTPase family. IAN subfamily.</text>
</comment>
<keyword evidence="3" id="KW-0342">GTP-binding</keyword>
<accession>A0AAV4A0G7</accession>
<dbReference type="AlphaFoldDB" id="A0AAV4A0G7"/>
<dbReference type="Gene3D" id="3.40.50.300">
    <property type="entry name" value="P-loop containing nucleotide triphosphate hydrolases"/>
    <property type="match status" value="1"/>
</dbReference>
<evidence type="ECO:0000256" key="3">
    <source>
        <dbReference type="ARBA" id="ARBA00023134"/>
    </source>
</evidence>
<sequence>MAKTLDIALLGKTGVGKSRTGNRILGRKAFESSPCLLQVTNKAQKEGSQLPDGRILRVVDTPGLTDIRRTMEEREAMFMNAIKEIVEGEKDEKGELSNLRKLTNEQKLQVEKEVVAPEEYMKVEEKIRVQERNKLKAQEEDLKKQRQELEREKKLEEEIRVQERKKLLTQEEDLKKQRVKLERE</sequence>
<dbReference type="InterPro" id="IPR006703">
    <property type="entry name" value="G_AIG1"/>
</dbReference>
<dbReference type="GO" id="GO:0005525">
    <property type="term" value="F:GTP binding"/>
    <property type="evidence" value="ECO:0007669"/>
    <property type="project" value="UniProtKB-KW"/>
</dbReference>
<evidence type="ECO:0000259" key="5">
    <source>
        <dbReference type="Pfam" id="PF04548"/>
    </source>
</evidence>
<evidence type="ECO:0000256" key="4">
    <source>
        <dbReference type="SAM" id="Coils"/>
    </source>
</evidence>
<dbReference type="PANTHER" id="PTHR10903">
    <property type="entry name" value="GTPASE, IMAP FAMILY MEMBER-RELATED"/>
    <property type="match status" value="1"/>
</dbReference>
<reference evidence="6 7" key="1">
    <citation type="journal article" date="2021" name="Elife">
        <title>Chloroplast acquisition without the gene transfer in kleptoplastic sea slugs, Plakobranchus ocellatus.</title>
        <authorList>
            <person name="Maeda T."/>
            <person name="Takahashi S."/>
            <person name="Yoshida T."/>
            <person name="Shimamura S."/>
            <person name="Takaki Y."/>
            <person name="Nagai Y."/>
            <person name="Toyoda A."/>
            <person name="Suzuki Y."/>
            <person name="Arimoto A."/>
            <person name="Ishii H."/>
            <person name="Satoh N."/>
            <person name="Nishiyama T."/>
            <person name="Hasebe M."/>
            <person name="Maruyama T."/>
            <person name="Minagawa J."/>
            <person name="Obokata J."/>
            <person name="Shigenobu S."/>
        </authorList>
    </citation>
    <scope>NUCLEOTIDE SEQUENCE [LARGE SCALE GENOMIC DNA]</scope>
</reference>
<evidence type="ECO:0000256" key="1">
    <source>
        <dbReference type="ARBA" id="ARBA00008535"/>
    </source>
</evidence>
<dbReference type="InterPro" id="IPR027417">
    <property type="entry name" value="P-loop_NTPase"/>
</dbReference>
<gene>
    <name evidence="6" type="ORF">PoB_002813500</name>
</gene>
<dbReference type="Pfam" id="PF04548">
    <property type="entry name" value="AIG1"/>
    <property type="match status" value="1"/>
</dbReference>
<dbReference type="EMBL" id="BLXT01003537">
    <property type="protein sequence ID" value="GFO01630.1"/>
    <property type="molecule type" value="Genomic_DNA"/>
</dbReference>
<keyword evidence="4" id="KW-0175">Coiled coil</keyword>
<dbReference type="SUPFAM" id="SSF52540">
    <property type="entry name" value="P-loop containing nucleoside triphosphate hydrolases"/>
    <property type="match status" value="1"/>
</dbReference>
<proteinExistence type="inferred from homology"/>
<dbReference type="PANTHER" id="PTHR10903:SF112">
    <property type="entry name" value="SI:CH211-113E8.5"/>
    <property type="match status" value="1"/>
</dbReference>
<evidence type="ECO:0000313" key="7">
    <source>
        <dbReference type="Proteomes" id="UP000735302"/>
    </source>
</evidence>
<comment type="caution">
    <text evidence="6">The sequence shown here is derived from an EMBL/GenBank/DDBJ whole genome shotgun (WGS) entry which is preliminary data.</text>
</comment>
<evidence type="ECO:0000256" key="2">
    <source>
        <dbReference type="ARBA" id="ARBA00022741"/>
    </source>
</evidence>
<organism evidence="6 7">
    <name type="scientific">Plakobranchus ocellatus</name>
    <dbReference type="NCBI Taxonomy" id="259542"/>
    <lineage>
        <taxon>Eukaryota</taxon>
        <taxon>Metazoa</taxon>
        <taxon>Spiralia</taxon>
        <taxon>Lophotrochozoa</taxon>
        <taxon>Mollusca</taxon>
        <taxon>Gastropoda</taxon>
        <taxon>Heterobranchia</taxon>
        <taxon>Euthyneura</taxon>
        <taxon>Panpulmonata</taxon>
        <taxon>Sacoglossa</taxon>
        <taxon>Placobranchoidea</taxon>
        <taxon>Plakobranchidae</taxon>
        <taxon>Plakobranchus</taxon>
    </lineage>
</organism>
<dbReference type="Proteomes" id="UP000735302">
    <property type="component" value="Unassembled WGS sequence"/>
</dbReference>
<keyword evidence="2" id="KW-0547">Nucleotide-binding</keyword>
<evidence type="ECO:0000313" key="6">
    <source>
        <dbReference type="EMBL" id="GFO01630.1"/>
    </source>
</evidence>
<name>A0AAV4A0G7_9GAST</name>
<feature type="domain" description="AIG1-type G" evidence="5">
    <location>
        <begin position="6"/>
        <end position="78"/>
    </location>
</feature>
<keyword evidence="7" id="KW-1185">Reference proteome</keyword>
<feature type="coiled-coil region" evidence="4">
    <location>
        <begin position="120"/>
        <end position="184"/>
    </location>
</feature>